<feature type="compositionally biased region" description="Polar residues" evidence="7">
    <location>
        <begin position="531"/>
        <end position="541"/>
    </location>
</feature>
<dbReference type="GO" id="GO:0005634">
    <property type="term" value="C:nucleus"/>
    <property type="evidence" value="ECO:0007669"/>
    <property type="project" value="UniProtKB-SubCell"/>
</dbReference>
<feature type="compositionally biased region" description="Polar residues" evidence="7">
    <location>
        <begin position="550"/>
        <end position="566"/>
    </location>
</feature>
<evidence type="ECO:0008006" key="12">
    <source>
        <dbReference type="Google" id="ProtNLM"/>
    </source>
</evidence>
<dbReference type="Gene3D" id="2.60.40.1450">
    <property type="entry name" value="LAG1, DNA binding domain"/>
    <property type="match status" value="1"/>
</dbReference>
<dbReference type="InterPro" id="IPR015350">
    <property type="entry name" value="Beta-trefoil_DNA-bd_dom"/>
</dbReference>
<evidence type="ECO:0000313" key="11">
    <source>
        <dbReference type="Proteomes" id="UP000078561"/>
    </source>
</evidence>
<feature type="compositionally biased region" description="Low complexity" evidence="7">
    <location>
        <begin position="1072"/>
        <end position="1084"/>
    </location>
</feature>
<feature type="compositionally biased region" description="Low complexity" evidence="7">
    <location>
        <begin position="222"/>
        <end position="233"/>
    </location>
</feature>
<dbReference type="Gene3D" id="2.60.40.10">
    <property type="entry name" value="Immunoglobulins"/>
    <property type="match status" value="1"/>
</dbReference>
<dbReference type="SUPFAM" id="SSF110217">
    <property type="entry name" value="DNA-binding protein LAG-1 (CSL)"/>
    <property type="match status" value="1"/>
</dbReference>
<feature type="compositionally biased region" description="Low complexity" evidence="7">
    <location>
        <begin position="619"/>
        <end position="630"/>
    </location>
</feature>
<feature type="region of interest" description="Disordered" evidence="7">
    <location>
        <begin position="531"/>
        <end position="566"/>
    </location>
</feature>
<dbReference type="SMART" id="SM01267">
    <property type="entry name" value="LAG1_DNAbind"/>
    <property type="match status" value="1"/>
</dbReference>
<feature type="domain" description="Beta-trefoil DNA-binding" evidence="9">
    <location>
        <begin position="720"/>
        <end position="942"/>
    </location>
</feature>
<comment type="subcellular location">
    <subcellularLocation>
        <location evidence="1">Nucleus</location>
    </subcellularLocation>
</comment>
<gene>
    <name evidence="10" type="primary">ABSGL_05983.1 scaffold 7611</name>
</gene>
<dbReference type="InterPro" id="IPR038007">
    <property type="entry name" value="RBP-Jkappa_IPT"/>
</dbReference>
<dbReference type="Proteomes" id="UP000078561">
    <property type="component" value="Unassembled WGS sequence"/>
</dbReference>
<feature type="region of interest" description="Disordered" evidence="7">
    <location>
        <begin position="268"/>
        <end position="327"/>
    </location>
</feature>
<keyword evidence="11" id="KW-1185">Reference proteome</keyword>
<dbReference type="Pfam" id="PF20144">
    <property type="entry name" value="TIG_SUH"/>
    <property type="match status" value="1"/>
</dbReference>
<feature type="compositionally biased region" description="Polar residues" evidence="7">
    <location>
        <begin position="1085"/>
        <end position="1095"/>
    </location>
</feature>
<evidence type="ECO:0000256" key="5">
    <source>
        <dbReference type="ARBA" id="ARBA00023163"/>
    </source>
</evidence>
<dbReference type="InterPro" id="IPR036358">
    <property type="entry name" value="BTD_sf"/>
</dbReference>
<evidence type="ECO:0000256" key="3">
    <source>
        <dbReference type="ARBA" id="ARBA00023015"/>
    </source>
</evidence>
<evidence type="ECO:0000259" key="9">
    <source>
        <dbReference type="SMART" id="SM01268"/>
    </source>
</evidence>
<name>A0A163JLW5_ABSGL</name>
<dbReference type="SUPFAM" id="SSF49417">
    <property type="entry name" value="p53-like transcription factors"/>
    <property type="match status" value="2"/>
</dbReference>
<dbReference type="InterPro" id="IPR015351">
    <property type="entry name" value="RBP-J/Cbf11/Cbf12_DNA-bd"/>
</dbReference>
<evidence type="ECO:0000256" key="4">
    <source>
        <dbReference type="ARBA" id="ARBA00023125"/>
    </source>
</evidence>
<dbReference type="InParanoid" id="A0A163JLW5"/>
<proteinExistence type="inferred from homology"/>
<dbReference type="PANTHER" id="PTHR10665">
    <property type="entry name" value="RECOMBINING BINDING PROTEIN SUPPRESSOR OF HAIRLESS"/>
    <property type="match status" value="1"/>
</dbReference>
<keyword evidence="6" id="KW-0539">Nucleus</keyword>
<feature type="compositionally biased region" description="Polar residues" evidence="7">
    <location>
        <begin position="1"/>
        <end position="14"/>
    </location>
</feature>
<dbReference type="InterPro" id="IPR040159">
    <property type="entry name" value="CLS_fam"/>
</dbReference>
<evidence type="ECO:0000259" key="8">
    <source>
        <dbReference type="SMART" id="SM01267"/>
    </source>
</evidence>
<feature type="region of interest" description="Disordered" evidence="7">
    <location>
        <begin position="207"/>
        <end position="253"/>
    </location>
</feature>
<feature type="compositionally biased region" description="Low complexity" evidence="7">
    <location>
        <begin position="148"/>
        <end position="169"/>
    </location>
</feature>
<keyword evidence="5" id="KW-0804">Transcription</keyword>
<feature type="compositionally biased region" description="Polar residues" evidence="7">
    <location>
        <begin position="606"/>
        <end position="618"/>
    </location>
</feature>
<feature type="domain" description="RBP-J/Cbf11/Cbf12 DNA binding" evidence="8">
    <location>
        <begin position="492"/>
        <end position="719"/>
    </location>
</feature>
<evidence type="ECO:0000313" key="10">
    <source>
        <dbReference type="EMBL" id="SAM00302.1"/>
    </source>
</evidence>
<dbReference type="EMBL" id="LT553181">
    <property type="protein sequence ID" value="SAM00302.1"/>
    <property type="molecule type" value="Genomic_DNA"/>
</dbReference>
<protein>
    <recommendedName>
        <fullName evidence="12">LAG1-DNAbind-domain-containing protein</fullName>
    </recommendedName>
</protein>
<evidence type="ECO:0000256" key="1">
    <source>
        <dbReference type="ARBA" id="ARBA00004123"/>
    </source>
</evidence>
<dbReference type="SMART" id="SM01268">
    <property type="entry name" value="BTD"/>
    <property type="match status" value="1"/>
</dbReference>
<dbReference type="GO" id="GO:0000978">
    <property type="term" value="F:RNA polymerase II cis-regulatory region sequence-specific DNA binding"/>
    <property type="evidence" value="ECO:0007669"/>
    <property type="project" value="InterPro"/>
</dbReference>
<feature type="compositionally biased region" description="Low complexity" evidence="7">
    <location>
        <begin position="273"/>
        <end position="288"/>
    </location>
</feature>
<feature type="region of interest" description="Disordered" evidence="7">
    <location>
        <begin position="1"/>
        <end position="85"/>
    </location>
</feature>
<evidence type="ECO:0000256" key="2">
    <source>
        <dbReference type="ARBA" id="ARBA00009704"/>
    </source>
</evidence>
<comment type="similarity">
    <text evidence="2">Belongs to the Su(H) family.</text>
</comment>
<feature type="compositionally biased region" description="Polar residues" evidence="7">
    <location>
        <begin position="207"/>
        <end position="221"/>
    </location>
</feature>
<feature type="region of interest" description="Disordered" evidence="7">
    <location>
        <begin position="604"/>
        <end position="650"/>
    </location>
</feature>
<keyword evidence="4" id="KW-0238">DNA-binding</keyword>
<feature type="region of interest" description="Disordered" evidence="7">
    <location>
        <begin position="143"/>
        <end position="172"/>
    </location>
</feature>
<dbReference type="OrthoDB" id="5600360at2759"/>
<evidence type="ECO:0000256" key="7">
    <source>
        <dbReference type="SAM" id="MobiDB-lite"/>
    </source>
</evidence>
<evidence type="ECO:0000256" key="6">
    <source>
        <dbReference type="ARBA" id="ARBA00023242"/>
    </source>
</evidence>
<reference evidence="10" key="1">
    <citation type="submission" date="2016-04" db="EMBL/GenBank/DDBJ databases">
        <authorList>
            <person name="Evans L.H."/>
            <person name="Alamgir A."/>
            <person name="Owens N."/>
            <person name="Weber N.D."/>
            <person name="Virtaneva K."/>
            <person name="Barbian K."/>
            <person name="Babar A."/>
            <person name="Rosenke K."/>
        </authorList>
    </citation>
    <scope>NUCLEOTIDE SEQUENCE [LARGE SCALE GENOMIC DNA]</scope>
    <source>
        <strain evidence="10">CBS 101.48</strain>
    </source>
</reference>
<feature type="region of interest" description="Disordered" evidence="7">
    <location>
        <begin position="343"/>
        <end position="370"/>
    </location>
</feature>
<dbReference type="InterPro" id="IPR008967">
    <property type="entry name" value="p53-like_TF_DNA-bd_sf"/>
</dbReference>
<dbReference type="GO" id="GO:0001228">
    <property type="term" value="F:DNA-binding transcription activator activity, RNA polymerase II-specific"/>
    <property type="evidence" value="ECO:0007669"/>
    <property type="project" value="InterPro"/>
</dbReference>
<dbReference type="Pfam" id="PF09271">
    <property type="entry name" value="LAG1-DNAbind"/>
    <property type="match status" value="1"/>
</dbReference>
<dbReference type="STRING" id="4829.A0A163JLW5"/>
<keyword evidence="3" id="KW-0805">Transcription regulation</keyword>
<dbReference type="InterPro" id="IPR037095">
    <property type="entry name" value="RBP-J/Cbf11_DNA-bd_sf"/>
</dbReference>
<organism evidence="10">
    <name type="scientific">Absidia glauca</name>
    <name type="common">Pin mould</name>
    <dbReference type="NCBI Taxonomy" id="4829"/>
    <lineage>
        <taxon>Eukaryota</taxon>
        <taxon>Fungi</taxon>
        <taxon>Fungi incertae sedis</taxon>
        <taxon>Mucoromycota</taxon>
        <taxon>Mucoromycotina</taxon>
        <taxon>Mucoromycetes</taxon>
        <taxon>Mucorales</taxon>
        <taxon>Cunninghamellaceae</taxon>
        <taxon>Absidia</taxon>
    </lineage>
</organism>
<accession>A0A163JLW5</accession>
<dbReference type="Pfam" id="PF09270">
    <property type="entry name" value="BTD"/>
    <property type="match status" value="1"/>
</dbReference>
<sequence>MSVPSNYYDHSTAASLGFTDYRDNDSRKRKQRMSAIEPFDQDYQWQAGHLPSDVHSLQQQQQQQQQQQPQQPQQLQQEKHWSSSLEQGNMHSATLLSSQAPFHANVEPPTQQSSSQVPFAFDDFRQDDAHSFFDGYKFEQPQLSYPHQTPQQNFTQQEQQQQQQQQQQQSTDPLHAILQTEDLDHRSFGSNSRPSFSDSQMHLTSWDSTLPCHQSPAPNRPSSHSTINSSNHTAFSPEGFLDSLPNEKQGNKTDFDAMKFGTIQDTSLASDKSISSSSGHIPNSNNGGMMLLTSQHHPTSISTGCTPPSSPATTMASTNSSPAITPMYGRLSNLSIRQQQPSTAIYHHHQHQHQHQQAPPLPSPTGLPYPTKANSISDIDAMLTINENSAYDSFPLMENHQAISGELLMDYQEQNPSPSVTNPTPVPSNNNQLTNPHHATPTNALRASLPPRNLHSVATARVIQQQATAAKLRPIIQQYLQSKDPMALGEKTVIIMSSKVAQKSYGTEKRFLCPPPTAILVGSTWWTKKNKYPTTITTDPTNSKDDGDEQQLSSFQEGHGDTTSIVTPPKVTVCISGESSSQAGQIEWYSQSNTTVVGQTGFPRQHAQSLQTSTGMAASSSPDSIGSTPSHNTRFKSHSSTETKNNGGDWYHNPRADLVGGGRCVSKQLYINDADEKRKRVECLVKLHIQGQWMGTLAGKGIKVISKPSKKRQSVKNVELCIHHGSVVSLFNRIRSQTVSTKYLGVSNGTDSAFAYPGQTPTDQTKSNDGTCFVARTASWDPFVIWLVDTSRPPEQQWFRDEKSHSSHPEDYIGHRAFKPCVKYPPPPAIALRNNTQQPLAIHYNQHVVLQCLTTGLVSPVMIIRKVDKASTVVGGARSIDEPLLVNGGEYGDEILGDPVSQLHKIALQIVHDPSQATKQQQQQQQQYQQNTGADLISGLMECMLPRQSAPVTYLACLNDMVGMHRSTEARQPILKTPPPPPPHQPASFLHDETIEEGGRVVRKRKVSAYGNPQQQPYSPSSLANNIAAPDAFCGNFYGSTNSPAVSTAAPPRRRVNSYSDYGLHQQHVLQGSSSTSTVGSNGSWMNPRSRSVSIPENHYRRVSASSASSGSSSSTTSWINGPLGGAYWYEDVSDAAVWTLVGTDIASYTFLPPPPNHPEGVNDTMNDPFQCYQSPQPTQRSTTSPSATVFPHLSHYSILQDEVLQLHGDNLARDLQVWLGDVKVPLVEYKSRELVICRLPSRLELMECVFTESYQSDASAPTSPASPLAPSGKANKTYYQLPLLLVKASDGIIHKTDLFYQF</sequence>
<feature type="region of interest" description="Disordered" evidence="7">
    <location>
        <begin position="1068"/>
        <end position="1097"/>
    </location>
</feature>
<feature type="compositionally biased region" description="Low complexity" evidence="7">
    <location>
        <begin position="57"/>
        <end position="76"/>
    </location>
</feature>
<dbReference type="InterPro" id="IPR013783">
    <property type="entry name" value="Ig-like_fold"/>
</dbReference>
<feature type="compositionally biased region" description="Polar residues" evidence="7">
    <location>
        <begin position="292"/>
        <end position="323"/>
    </location>
</feature>